<dbReference type="CDD" id="cd01026">
    <property type="entry name" value="TOPRIM_OLD"/>
    <property type="match status" value="1"/>
</dbReference>
<dbReference type="PANTHER" id="PTHR43581:SF2">
    <property type="entry name" value="EXCINUCLEASE ATPASE SUBUNIT"/>
    <property type="match status" value="1"/>
</dbReference>
<name>A0ABX5B2D6_9SPIR</name>
<dbReference type="InterPro" id="IPR027417">
    <property type="entry name" value="P-loop_NTPase"/>
</dbReference>
<feature type="domain" description="ATPase AAA-type core" evidence="2">
    <location>
        <begin position="38"/>
        <end position="88"/>
    </location>
</feature>
<comment type="caution">
    <text evidence="4">The sequence shown here is derived from an EMBL/GenBank/DDBJ whole genome shotgun (WGS) entry which is preliminary data.</text>
</comment>
<dbReference type="Gene3D" id="3.40.50.300">
    <property type="entry name" value="P-loop containing nucleotide triphosphate hydrolases"/>
    <property type="match status" value="1"/>
</dbReference>
<keyword evidence="5" id="KW-1185">Reference proteome</keyword>
<reference evidence="4 5" key="1">
    <citation type="submission" date="2014-04" db="EMBL/GenBank/DDBJ databases">
        <title>Whole genome sequence of 'Brachyspira hampsonii' D13-03603F2.</title>
        <authorList>
            <person name="Patterson A.H."/>
            <person name="Chaban B."/>
            <person name="Fernando C."/>
            <person name="Harding J.C."/>
            <person name="Hill J.E."/>
        </authorList>
    </citation>
    <scope>NUCLEOTIDE SEQUENCE [LARGE SCALE GENOMIC DNA]</scope>
    <source>
        <strain evidence="4 5">D13-03603F2</strain>
    </source>
</reference>
<feature type="domain" description="OLD protein-like TOPRIM" evidence="3">
    <location>
        <begin position="133"/>
        <end position="195"/>
    </location>
</feature>
<dbReference type="InterPro" id="IPR003959">
    <property type="entry name" value="ATPase_AAA_core"/>
</dbReference>
<evidence type="ECO:0000259" key="3">
    <source>
        <dbReference type="Pfam" id="PF20469"/>
    </source>
</evidence>
<evidence type="ECO:0000256" key="1">
    <source>
        <dbReference type="SAM" id="Coils"/>
    </source>
</evidence>
<keyword evidence="1" id="KW-0175">Coiled coil</keyword>
<dbReference type="Pfam" id="PF20469">
    <property type="entry name" value="OLD-like_TOPRIM"/>
    <property type="match status" value="1"/>
</dbReference>
<dbReference type="Pfam" id="PF13304">
    <property type="entry name" value="AAA_21"/>
    <property type="match status" value="1"/>
</dbReference>
<dbReference type="Proteomes" id="UP000238924">
    <property type="component" value="Unassembled WGS sequence"/>
</dbReference>
<accession>A0ABX5B2D6</accession>
<dbReference type="PANTHER" id="PTHR43581">
    <property type="entry name" value="ATP/GTP PHOSPHATASE"/>
    <property type="match status" value="1"/>
</dbReference>
<dbReference type="InterPro" id="IPR051396">
    <property type="entry name" value="Bact_Antivir_Def_Nuclease"/>
</dbReference>
<dbReference type="EMBL" id="JJMJ01000260">
    <property type="protein sequence ID" value="PPS20823.1"/>
    <property type="molecule type" value="Genomic_DNA"/>
</dbReference>
<feature type="non-terminal residue" evidence="4">
    <location>
        <position position="1"/>
    </location>
</feature>
<dbReference type="InterPro" id="IPR034139">
    <property type="entry name" value="TOPRIM_OLD"/>
</dbReference>
<dbReference type="RefSeq" id="WP_181039174.1">
    <property type="nucleotide sequence ID" value="NZ_JJMJ01000260.1"/>
</dbReference>
<protein>
    <recommendedName>
        <fullName evidence="6">ATP-dependent endonuclease</fullName>
    </recommendedName>
</protein>
<dbReference type="SUPFAM" id="SSF52540">
    <property type="entry name" value="P-loop containing nucleoside triphosphate hydrolases"/>
    <property type="match status" value="1"/>
</dbReference>
<evidence type="ECO:0000259" key="2">
    <source>
        <dbReference type="Pfam" id="PF13304"/>
    </source>
</evidence>
<evidence type="ECO:0008006" key="6">
    <source>
        <dbReference type="Google" id="ProtNLM"/>
    </source>
</evidence>
<sequence>NDWQNTLLPYIDDIPFQYIGKGEQCYIKTNLALLDNKAQEASLILLEEPESHLSHTKLNSLLDKIKYNVNNVANKNKQIIITTHSSFVANKMLLKNIIMINDGDSIHFTDLQEKTFNFFEKVSGYDTLRLVLSKKTVLVEGASDELIFQRAYKDKYGKLPIEDEIDVISVGTSFLRYLELAEKLNNKVIVVTDNDGNVQQLENKYKEYKKNNNIKICYEKKENTFDDLNIKISDNKNNINNINTLEPNLLKYNNIDLFNKIFKTNYENNISLLNYMLNNKVECALKIFEYNYAIEYPDYIKEAVNECK</sequence>
<evidence type="ECO:0000313" key="5">
    <source>
        <dbReference type="Proteomes" id="UP000238924"/>
    </source>
</evidence>
<gene>
    <name evidence="4" type="ORF">DJ52_14555</name>
</gene>
<evidence type="ECO:0000313" key="4">
    <source>
        <dbReference type="EMBL" id="PPS20823.1"/>
    </source>
</evidence>
<feature type="coiled-coil region" evidence="1">
    <location>
        <begin position="191"/>
        <end position="238"/>
    </location>
</feature>
<organism evidence="4 5">
    <name type="scientific">Brachyspira murdochii</name>
    <dbReference type="NCBI Taxonomy" id="84378"/>
    <lineage>
        <taxon>Bacteria</taxon>
        <taxon>Pseudomonadati</taxon>
        <taxon>Spirochaetota</taxon>
        <taxon>Spirochaetia</taxon>
        <taxon>Brachyspirales</taxon>
        <taxon>Brachyspiraceae</taxon>
        <taxon>Brachyspira</taxon>
    </lineage>
</organism>
<proteinExistence type="predicted"/>